<feature type="transmembrane region" description="Helical" evidence="1">
    <location>
        <begin position="173"/>
        <end position="194"/>
    </location>
</feature>
<keyword evidence="3" id="KW-1185">Reference proteome</keyword>
<keyword evidence="1" id="KW-0472">Membrane</keyword>
<feature type="transmembrane region" description="Helical" evidence="1">
    <location>
        <begin position="78"/>
        <end position="97"/>
    </location>
</feature>
<dbReference type="InterPro" id="IPR036259">
    <property type="entry name" value="MFS_trans_sf"/>
</dbReference>
<dbReference type="EMBL" id="WIXP02000005">
    <property type="protein sequence ID" value="KAF6210941.1"/>
    <property type="molecule type" value="Genomic_DNA"/>
</dbReference>
<gene>
    <name evidence="2" type="ORF">GE061_014054</name>
</gene>
<feature type="transmembrane region" description="Helical" evidence="1">
    <location>
        <begin position="287"/>
        <end position="313"/>
    </location>
</feature>
<sequence>MEKRGSTVSVAFKRDASVVFDSGIPDVTRGKVFPSLILLLEALYMFSVASISVYGVHGFGEFMVLYDELKVLTMTIEARFYGCCFVLLAGVLCDSYVGHYYSVLVLLFINMCMPILHFIIAVYPREQTSNIKLAIAEATFPFWGILLCATPLRIRVISTAVFELSYFRKTRTFFSLLVYVWYLGAFTGGLVVYLSGPTRIGFTIILGVNVIFQGAYVGFWMFSRKTLSSERVQLAVVERAISYTLCKILRKIDRVFLHKYFFKKKQDPNDFRCVRFSDRTVTNCRSILGTLLIILPLTAYFSMLVLLEMLYHSQISMLEFSSELFPLITMKDGIFLVLYPPLEFFCLKFLDKWYRNSITKQLTLIGIGAFVISFSVMWTAVVQHEISKDSEFWEDPGTFAYVSFTNYLETPVSIRGRYYNQIVSRSLDEWTTLDPMKPLFVLKIPETHIPFHMEFENSNLSLYDEYNLPLLTGASSWYFLLPHGLTKVHPSCHGANQQVALNPSMFEPATVCVMCALAVCNGRLLLQGEQSKDHKEIPLGEEMGSSKVHLSGTYQVVVRFGELDVSGEPIEVNFEKLGSYLLIIYETRIKLSSNSSKQSAVVTFERSSAVDVMKLFSPKRKSYWWMLPTIVLHALGQVFAEVSLLTCLYMVAPHDVRGTVFSLATFLSLPAHVYLYQRGILALQQWKALYFFTLGCTNCLFMIIYFFSSVYYVHLFINKRTAAPRAQRRSLNAVTSDLTVRTNEEDNKES</sequence>
<evidence type="ECO:0000313" key="3">
    <source>
        <dbReference type="Proteomes" id="UP000466442"/>
    </source>
</evidence>
<reference evidence="2" key="1">
    <citation type="journal article" date="2021" name="Mol. Ecol. Resour.">
        <title>Apolygus lucorum genome provides insights into omnivorousness and mesophyll feeding.</title>
        <authorList>
            <person name="Liu Y."/>
            <person name="Liu H."/>
            <person name="Wang H."/>
            <person name="Huang T."/>
            <person name="Liu B."/>
            <person name="Yang B."/>
            <person name="Yin L."/>
            <person name="Li B."/>
            <person name="Zhang Y."/>
            <person name="Zhang S."/>
            <person name="Jiang F."/>
            <person name="Zhang X."/>
            <person name="Ren Y."/>
            <person name="Wang B."/>
            <person name="Wang S."/>
            <person name="Lu Y."/>
            <person name="Wu K."/>
            <person name="Fan W."/>
            <person name="Wang G."/>
        </authorList>
    </citation>
    <scope>NUCLEOTIDE SEQUENCE</scope>
    <source>
        <strain evidence="2">12Hb</strain>
    </source>
</reference>
<dbReference type="AlphaFoldDB" id="A0A8S9XRL9"/>
<proteinExistence type="predicted"/>
<feature type="transmembrane region" description="Helical" evidence="1">
    <location>
        <begin position="362"/>
        <end position="381"/>
    </location>
</feature>
<evidence type="ECO:0000313" key="2">
    <source>
        <dbReference type="EMBL" id="KAF6210941.1"/>
    </source>
</evidence>
<feature type="transmembrane region" description="Helical" evidence="1">
    <location>
        <begin position="658"/>
        <end position="676"/>
    </location>
</feature>
<feature type="transmembrane region" description="Helical" evidence="1">
    <location>
        <begin position="200"/>
        <end position="222"/>
    </location>
</feature>
<dbReference type="SUPFAM" id="SSF103473">
    <property type="entry name" value="MFS general substrate transporter"/>
    <property type="match status" value="1"/>
</dbReference>
<comment type="caution">
    <text evidence="2">The sequence shown here is derived from an EMBL/GenBank/DDBJ whole genome shotgun (WGS) entry which is preliminary data.</text>
</comment>
<dbReference type="Gene3D" id="1.20.1250.20">
    <property type="entry name" value="MFS general substrate transporter like domains"/>
    <property type="match status" value="2"/>
</dbReference>
<name>A0A8S9XRL9_APOLU</name>
<feature type="transmembrane region" description="Helical" evidence="1">
    <location>
        <begin position="103"/>
        <end position="123"/>
    </location>
</feature>
<protein>
    <submittedName>
        <fullName evidence="2">Uncharacterized protein</fullName>
    </submittedName>
</protein>
<evidence type="ECO:0000256" key="1">
    <source>
        <dbReference type="SAM" id="Phobius"/>
    </source>
</evidence>
<feature type="transmembrane region" description="Helical" evidence="1">
    <location>
        <begin position="623"/>
        <end position="652"/>
    </location>
</feature>
<feature type="transmembrane region" description="Helical" evidence="1">
    <location>
        <begin position="333"/>
        <end position="350"/>
    </location>
</feature>
<feature type="transmembrane region" description="Helical" evidence="1">
    <location>
        <begin position="688"/>
        <end position="707"/>
    </location>
</feature>
<keyword evidence="1" id="KW-1133">Transmembrane helix</keyword>
<feature type="transmembrane region" description="Helical" evidence="1">
    <location>
        <begin position="42"/>
        <end position="66"/>
    </location>
</feature>
<dbReference type="Proteomes" id="UP000466442">
    <property type="component" value="Linkage Group LG5"/>
</dbReference>
<keyword evidence="1" id="KW-0812">Transmembrane</keyword>
<organism evidence="2 3">
    <name type="scientific">Apolygus lucorum</name>
    <name type="common">Small green plant bug</name>
    <name type="synonym">Lygocoris lucorum</name>
    <dbReference type="NCBI Taxonomy" id="248454"/>
    <lineage>
        <taxon>Eukaryota</taxon>
        <taxon>Metazoa</taxon>
        <taxon>Ecdysozoa</taxon>
        <taxon>Arthropoda</taxon>
        <taxon>Hexapoda</taxon>
        <taxon>Insecta</taxon>
        <taxon>Pterygota</taxon>
        <taxon>Neoptera</taxon>
        <taxon>Paraneoptera</taxon>
        <taxon>Hemiptera</taxon>
        <taxon>Heteroptera</taxon>
        <taxon>Panheteroptera</taxon>
        <taxon>Cimicomorpha</taxon>
        <taxon>Miridae</taxon>
        <taxon>Mirini</taxon>
        <taxon>Apolygus</taxon>
    </lineage>
</organism>
<accession>A0A8S9XRL9</accession>